<dbReference type="RefSeq" id="WP_146507115.1">
    <property type="nucleotide sequence ID" value="NZ_SIHI01000001.1"/>
</dbReference>
<organism evidence="1 2">
    <name type="scientific">Thalassoglobus neptunius</name>
    <dbReference type="NCBI Taxonomy" id="1938619"/>
    <lineage>
        <taxon>Bacteria</taxon>
        <taxon>Pseudomonadati</taxon>
        <taxon>Planctomycetota</taxon>
        <taxon>Planctomycetia</taxon>
        <taxon>Planctomycetales</taxon>
        <taxon>Planctomycetaceae</taxon>
        <taxon>Thalassoglobus</taxon>
    </lineage>
</organism>
<reference evidence="1 2" key="1">
    <citation type="submission" date="2019-02" db="EMBL/GenBank/DDBJ databases">
        <title>Deep-cultivation of Planctomycetes and their phenomic and genomic characterization uncovers novel biology.</title>
        <authorList>
            <person name="Wiegand S."/>
            <person name="Jogler M."/>
            <person name="Boedeker C."/>
            <person name="Pinto D."/>
            <person name="Vollmers J."/>
            <person name="Rivas-Marin E."/>
            <person name="Kohn T."/>
            <person name="Peeters S.H."/>
            <person name="Heuer A."/>
            <person name="Rast P."/>
            <person name="Oberbeckmann S."/>
            <person name="Bunk B."/>
            <person name="Jeske O."/>
            <person name="Meyerdierks A."/>
            <person name="Storesund J.E."/>
            <person name="Kallscheuer N."/>
            <person name="Luecker S."/>
            <person name="Lage O.M."/>
            <person name="Pohl T."/>
            <person name="Merkel B.J."/>
            <person name="Hornburger P."/>
            <person name="Mueller R.-W."/>
            <person name="Bruemmer F."/>
            <person name="Labrenz M."/>
            <person name="Spormann A.M."/>
            <person name="Op Den Camp H."/>
            <person name="Overmann J."/>
            <person name="Amann R."/>
            <person name="Jetten M.S.M."/>
            <person name="Mascher T."/>
            <person name="Medema M.H."/>
            <person name="Devos D.P."/>
            <person name="Kaster A.-K."/>
            <person name="Ovreas L."/>
            <person name="Rohde M."/>
            <person name="Galperin M.Y."/>
            <person name="Jogler C."/>
        </authorList>
    </citation>
    <scope>NUCLEOTIDE SEQUENCE [LARGE SCALE GENOMIC DNA]</scope>
    <source>
        <strain evidence="1 2">KOR42</strain>
    </source>
</reference>
<comment type="caution">
    <text evidence="1">The sequence shown here is derived from an EMBL/GenBank/DDBJ whole genome shotgun (WGS) entry which is preliminary data.</text>
</comment>
<protein>
    <submittedName>
        <fullName evidence="1">Uncharacterized protein</fullName>
    </submittedName>
</protein>
<accession>A0A5C5X383</accession>
<dbReference type="AlphaFoldDB" id="A0A5C5X383"/>
<gene>
    <name evidence="1" type="ORF">KOR42_06160</name>
</gene>
<evidence type="ECO:0000313" key="2">
    <source>
        <dbReference type="Proteomes" id="UP000317243"/>
    </source>
</evidence>
<evidence type="ECO:0000313" key="1">
    <source>
        <dbReference type="EMBL" id="TWT57258.1"/>
    </source>
</evidence>
<sequence length="150" mass="15884">MKGVILSVEAADQIQKVVREQLRRERGLQPRQARWHKKGSGGGTCDELIRWILVGNPTSGSMSVSWTLPDGSDTILIPYNSTAGAVKTLIEAHDDWSGSYTATVTGGPFPINSISVRISGFNLNSYLPTASAGTLAGGARSGVRQEIASG</sequence>
<proteinExistence type="predicted"/>
<dbReference type="Proteomes" id="UP000317243">
    <property type="component" value="Unassembled WGS sequence"/>
</dbReference>
<keyword evidence="2" id="KW-1185">Reference proteome</keyword>
<name>A0A5C5X383_9PLAN</name>
<dbReference type="EMBL" id="SIHI01000001">
    <property type="protein sequence ID" value="TWT57258.1"/>
    <property type="molecule type" value="Genomic_DNA"/>
</dbReference>